<accession>A0A1G9KRR9</accession>
<evidence type="ECO:0000259" key="6">
    <source>
        <dbReference type="PROSITE" id="PS51077"/>
    </source>
</evidence>
<keyword evidence="9" id="KW-1185">Reference proteome</keyword>
<keyword evidence="3" id="KW-0804">Transcription</keyword>
<dbReference type="STRING" id="119000.SAMN05661010_01883"/>
<dbReference type="InterPro" id="IPR029016">
    <property type="entry name" value="GAF-like_dom_sf"/>
</dbReference>
<evidence type="ECO:0000313" key="9">
    <source>
        <dbReference type="Proteomes" id="UP000198654"/>
    </source>
</evidence>
<dbReference type="Proteomes" id="UP000198654">
    <property type="component" value="Unassembled WGS sequence"/>
</dbReference>
<evidence type="ECO:0000256" key="5">
    <source>
        <dbReference type="ARBA" id="ARBA00042627"/>
    </source>
</evidence>
<evidence type="ECO:0000256" key="1">
    <source>
        <dbReference type="ARBA" id="ARBA00023015"/>
    </source>
</evidence>
<evidence type="ECO:0000256" key="3">
    <source>
        <dbReference type="ARBA" id="ARBA00023163"/>
    </source>
</evidence>
<dbReference type="RefSeq" id="WP_089727833.1">
    <property type="nucleotide sequence ID" value="NZ_FNGI01000004.1"/>
</dbReference>
<dbReference type="PROSITE" id="PS51078">
    <property type="entry name" value="ICLR_ED"/>
    <property type="match status" value="1"/>
</dbReference>
<feature type="domain" description="HTH iclR-type" evidence="6">
    <location>
        <begin position="15"/>
        <end position="76"/>
    </location>
</feature>
<dbReference type="Gene3D" id="1.10.10.10">
    <property type="entry name" value="Winged helix-like DNA-binding domain superfamily/Winged helix DNA-binding domain"/>
    <property type="match status" value="1"/>
</dbReference>
<gene>
    <name evidence="8" type="ORF">SAMN05661010_01883</name>
</gene>
<dbReference type="SMART" id="SM00346">
    <property type="entry name" value="HTH_ICLR"/>
    <property type="match status" value="1"/>
</dbReference>
<dbReference type="InterPro" id="IPR036388">
    <property type="entry name" value="WH-like_DNA-bd_sf"/>
</dbReference>
<dbReference type="InterPro" id="IPR036390">
    <property type="entry name" value="WH_DNA-bd_sf"/>
</dbReference>
<dbReference type="PANTHER" id="PTHR30136:SF24">
    <property type="entry name" value="HTH-TYPE TRANSCRIPTIONAL REPRESSOR ALLR"/>
    <property type="match status" value="1"/>
</dbReference>
<organism evidence="8 9">
    <name type="scientific">Modicisalibacter muralis</name>
    <dbReference type="NCBI Taxonomy" id="119000"/>
    <lineage>
        <taxon>Bacteria</taxon>
        <taxon>Pseudomonadati</taxon>
        <taxon>Pseudomonadota</taxon>
        <taxon>Gammaproteobacteria</taxon>
        <taxon>Oceanospirillales</taxon>
        <taxon>Halomonadaceae</taxon>
        <taxon>Modicisalibacter</taxon>
    </lineage>
</organism>
<dbReference type="GO" id="GO:0003677">
    <property type="term" value="F:DNA binding"/>
    <property type="evidence" value="ECO:0007669"/>
    <property type="project" value="UniProtKB-KW"/>
</dbReference>
<dbReference type="PANTHER" id="PTHR30136">
    <property type="entry name" value="HELIX-TURN-HELIX TRANSCRIPTIONAL REGULATOR, ICLR FAMILY"/>
    <property type="match status" value="1"/>
</dbReference>
<dbReference type="AlphaFoldDB" id="A0A1G9KRR9"/>
<dbReference type="Pfam" id="PF01614">
    <property type="entry name" value="IclR_C"/>
    <property type="match status" value="1"/>
</dbReference>
<dbReference type="PROSITE" id="PS51077">
    <property type="entry name" value="HTH_ICLR"/>
    <property type="match status" value="1"/>
</dbReference>
<evidence type="ECO:0000259" key="7">
    <source>
        <dbReference type="PROSITE" id="PS51078"/>
    </source>
</evidence>
<dbReference type="InterPro" id="IPR005471">
    <property type="entry name" value="Tscrpt_reg_IclR_N"/>
</dbReference>
<dbReference type="GO" id="GO:0003700">
    <property type="term" value="F:DNA-binding transcription factor activity"/>
    <property type="evidence" value="ECO:0007669"/>
    <property type="project" value="TreeGrafter"/>
</dbReference>
<dbReference type="GO" id="GO:0045892">
    <property type="term" value="P:negative regulation of DNA-templated transcription"/>
    <property type="evidence" value="ECO:0007669"/>
    <property type="project" value="TreeGrafter"/>
</dbReference>
<evidence type="ECO:0000256" key="2">
    <source>
        <dbReference type="ARBA" id="ARBA00023125"/>
    </source>
</evidence>
<dbReference type="Gene3D" id="3.30.450.40">
    <property type="match status" value="1"/>
</dbReference>
<sequence length="258" mass="28804">MTEATTRAKPPVQGTASFSKFMNVLQAIADSSDVDIAQLCKIVPYPRPTIYRLVSALIAEGLVVENKDRGTFKLGTRLISLAVRAREEHDLRNTAHRHIAELRDMTGETVHLAVPSGLEMVYVDKLESPQTVRMVSRIGTRVRLHSTSVGKAYLATLDPAIRDDILGRIQLTRQTEYSITDLDRLKTELEETRQRGYSIDWEENELDIRCFGAAILDRDGQPVGCVSVSVPKYRYVAIDTGLFQKAICATVKTISENL</sequence>
<evidence type="ECO:0000313" key="8">
    <source>
        <dbReference type="EMBL" id="SDL52203.1"/>
    </source>
</evidence>
<dbReference type="InterPro" id="IPR050707">
    <property type="entry name" value="HTH_MetabolicPath_Reg"/>
</dbReference>
<reference evidence="8 9" key="1">
    <citation type="submission" date="2016-10" db="EMBL/GenBank/DDBJ databases">
        <authorList>
            <person name="de Groot N.N."/>
        </authorList>
    </citation>
    <scope>NUCLEOTIDE SEQUENCE [LARGE SCALE GENOMIC DNA]</scope>
    <source>
        <strain evidence="8 9">DSM 14789</strain>
    </source>
</reference>
<dbReference type="OrthoDB" id="9807558at2"/>
<dbReference type="SUPFAM" id="SSF46785">
    <property type="entry name" value="Winged helix' DNA-binding domain"/>
    <property type="match status" value="1"/>
</dbReference>
<evidence type="ECO:0000256" key="4">
    <source>
        <dbReference type="ARBA" id="ARBA00040379"/>
    </source>
</evidence>
<keyword evidence="1" id="KW-0805">Transcription regulation</keyword>
<name>A0A1G9KRR9_9GAMM</name>
<keyword evidence="2" id="KW-0238">DNA-binding</keyword>
<dbReference type="InterPro" id="IPR014757">
    <property type="entry name" value="Tscrpt_reg_IclR_C"/>
</dbReference>
<proteinExistence type="predicted"/>
<protein>
    <recommendedName>
        <fullName evidence="4">HTH-type transcriptional repressor AllR</fullName>
    </recommendedName>
    <alternativeName>
        <fullName evidence="5">Negative regulator of allantoin and glyoxylate utilization operons</fullName>
    </alternativeName>
</protein>
<dbReference type="SUPFAM" id="SSF55781">
    <property type="entry name" value="GAF domain-like"/>
    <property type="match status" value="1"/>
</dbReference>
<dbReference type="EMBL" id="FNGI01000004">
    <property type="protein sequence ID" value="SDL52203.1"/>
    <property type="molecule type" value="Genomic_DNA"/>
</dbReference>
<feature type="domain" description="IclR-ED" evidence="7">
    <location>
        <begin position="77"/>
        <end position="258"/>
    </location>
</feature>